<dbReference type="EC" id="3.5.4.2" evidence="5"/>
<dbReference type="InterPro" id="IPR006330">
    <property type="entry name" value="Ado/ade_deaminase"/>
</dbReference>
<dbReference type="NCBIfam" id="TIGR01430">
    <property type="entry name" value="aden_deam"/>
    <property type="match status" value="1"/>
</dbReference>
<keyword evidence="2 5" id="KW-0378">Hydrolase</keyword>
<dbReference type="STRING" id="1915309.AXG55_04380"/>
<dbReference type="AlphaFoldDB" id="A0A1L4CYZ8"/>
<evidence type="ECO:0000313" key="8">
    <source>
        <dbReference type="Proteomes" id="UP000184731"/>
    </source>
</evidence>
<dbReference type="GO" id="GO:0009117">
    <property type="term" value="P:nucleotide metabolic process"/>
    <property type="evidence" value="ECO:0007669"/>
    <property type="project" value="UniProtKB-KW"/>
</dbReference>
<dbReference type="CDD" id="cd01320">
    <property type="entry name" value="ADA"/>
    <property type="match status" value="1"/>
</dbReference>
<dbReference type="InterPro" id="IPR032466">
    <property type="entry name" value="Metal_Hydrolase"/>
</dbReference>
<gene>
    <name evidence="7" type="ORF">AXG55_04380</name>
</gene>
<dbReference type="GO" id="GO:0006146">
    <property type="term" value="P:adenine catabolic process"/>
    <property type="evidence" value="ECO:0007669"/>
    <property type="project" value="UniProtKB-UniRule"/>
</dbReference>
<comment type="catalytic activity">
    <reaction evidence="5">
        <text>adenine + H2O + H(+) = hypoxanthine + NH4(+)</text>
        <dbReference type="Rhea" id="RHEA:23688"/>
        <dbReference type="ChEBI" id="CHEBI:15377"/>
        <dbReference type="ChEBI" id="CHEBI:15378"/>
        <dbReference type="ChEBI" id="CHEBI:16708"/>
        <dbReference type="ChEBI" id="CHEBI:17368"/>
        <dbReference type="ChEBI" id="CHEBI:28938"/>
        <dbReference type="EC" id="3.5.4.2"/>
    </reaction>
</comment>
<dbReference type="GO" id="GO:0000034">
    <property type="term" value="F:adenine deaminase activity"/>
    <property type="evidence" value="ECO:0007669"/>
    <property type="project" value="UniProtKB-UniRule"/>
</dbReference>
<evidence type="ECO:0000256" key="2">
    <source>
        <dbReference type="ARBA" id="ARBA00022801"/>
    </source>
</evidence>
<dbReference type="OrthoDB" id="5289392at2"/>
<dbReference type="Pfam" id="PF00962">
    <property type="entry name" value="A_deaminase"/>
    <property type="match status" value="1"/>
</dbReference>
<feature type="binding site" evidence="5">
    <location>
        <position position="16"/>
    </location>
    <ligand>
        <name>Zn(2+)</name>
        <dbReference type="ChEBI" id="CHEBI:29105"/>
        <note>catalytic</note>
    </ligand>
</feature>
<dbReference type="GO" id="GO:0008270">
    <property type="term" value="F:zinc ion binding"/>
    <property type="evidence" value="ECO:0007669"/>
    <property type="project" value="UniProtKB-UniRule"/>
</dbReference>
<feature type="active site" description="Proton donor" evidence="5">
    <location>
        <position position="197"/>
    </location>
</feature>
<feature type="site" description="Important for catalytic activity" evidence="5">
    <location>
        <position position="218"/>
    </location>
</feature>
<dbReference type="GO" id="GO:0043103">
    <property type="term" value="P:hypoxanthine salvage"/>
    <property type="evidence" value="ECO:0007669"/>
    <property type="project" value="UniProtKB-UniRule"/>
</dbReference>
<feature type="binding site" evidence="5">
    <location>
        <position position="276"/>
    </location>
    <ligand>
        <name>substrate</name>
    </ligand>
</feature>
<dbReference type="GO" id="GO:0005829">
    <property type="term" value="C:cytosol"/>
    <property type="evidence" value="ECO:0007669"/>
    <property type="project" value="TreeGrafter"/>
</dbReference>
<accession>A0A1L4CYZ8</accession>
<feature type="binding site" evidence="5">
    <location>
        <position position="275"/>
    </location>
    <ligand>
        <name>Zn(2+)</name>
        <dbReference type="ChEBI" id="CHEBI:29105"/>
        <note>catalytic</note>
    </ligand>
</feature>
<dbReference type="Gene3D" id="3.20.20.140">
    <property type="entry name" value="Metal-dependent hydrolases"/>
    <property type="match status" value="1"/>
</dbReference>
<dbReference type="InterPro" id="IPR001365">
    <property type="entry name" value="A_deaminase_dom"/>
</dbReference>
<dbReference type="FunFam" id="3.20.20.140:FF:000039">
    <property type="entry name" value="Adenine deaminase"/>
    <property type="match status" value="1"/>
</dbReference>
<evidence type="ECO:0000256" key="3">
    <source>
        <dbReference type="ARBA" id="ARBA00022833"/>
    </source>
</evidence>
<proteinExistence type="inferred from homology"/>
<feature type="binding site" evidence="5">
    <location>
        <position position="14"/>
    </location>
    <ligand>
        <name>Zn(2+)</name>
        <dbReference type="ChEBI" id="CHEBI:29105"/>
        <note>catalytic</note>
    </ligand>
</feature>
<keyword evidence="3 5" id="KW-0862">Zinc</keyword>
<organism evidence="7 8">
    <name type="scientific">Silvanigrella aquatica</name>
    <dbReference type="NCBI Taxonomy" id="1915309"/>
    <lineage>
        <taxon>Bacteria</taxon>
        <taxon>Pseudomonadati</taxon>
        <taxon>Bdellovibrionota</taxon>
        <taxon>Oligoflexia</taxon>
        <taxon>Silvanigrellales</taxon>
        <taxon>Silvanigrellaceae</taxon>
        <taxon>Silvanigrella</taxon>
    </lineage>
</organism>
<dbReference type="HAMAP" id="MF_01962">
    <property type="entry name" value="Adenine_deaminase"/>
    <property type="match status" value="1"/>
</dbReference>
<sequence>MEELIKKIPKAELHLHIEGTLEPELMLKIAKRNNIQLPFYNISEVKKLYDFNNLQSFLDIYYKSTNVLQNKQDFYDLTYSYLQRVQLDGVRHVEIFFDPQSHTSRGIAFSEVIEGIYEALVQGKKDFNISFFLIMSFLRHLSEEDALHTLEQSLPYKNYIKAVGLDSSEQGNPPSKFKNLFQKCQELGFLSVAHAGEEGPAEYIWEALNLLGVKRIDHGVRCVEDKNLISKLIESKIPLTVCPLSNVKLKVYENMKSHHIKELFDMGVRVTINSDDPAYFGGYILENYNQCMHHLGFTLDEMRQIAKYSIEGSFLSDIEKLNLIYEIDACF</sequence>
<keyword evidence="4 5" id="KW-0546">Nucleotide metabolism</keyword>
<dbReference type="RefSeq" id="WP_148696906.1">
    <property type="nucleotide sequence ID" value="NZ_CP017834.1"/>
</dbReference>
<evidence type="ECO:0000256" key="1">
    <source>
        <dbReference type="ARBA" id="ARBA00022723"/>
    </source>
</evidence>
<dbReference type="PANTHER" id="PTHR43114">
    <property type="entry name" value="ADENINE DEAMINASE"/>
    <property type="match status" value="1"/>
</dbReference>
<dbReference type="InterPro" id="IPR028892">
    <property type="entry name" value="ADE"/>
</dbReference>
<keyword evidence="1 5" id="KW-0479">Metal-binding</keyword>
<comment type="cofactor">
    <cofactor evidence="5">
        <name>Zn(2+)</name>
        <dbReference type="ChEBI" id="CHEBI:29105"/>
    </cofactor>
    <text evidence="5">Binds 1 zinc ion per subunit.</text>
</comment>
<dbReference type="KEGG" id="saqi:AXG55_04380"/>
<dbReference type="Proteomes" id="UP000184731">
    <property type="component" value="Chromosome"/>
</dbReference>
<dbReference type="NCBIfam" id="NF006850">
    <property type="entry name" value="PRK09358.1-6"/>
    <property type="match status" value="1"/>
</dbReference>
<name>A0A1L4CYZ8_9BACT</name>
<feature type="binding site" evidence="5">
    <location>
        <position position="194"/>
    </location>
    <ligand>
        <name>Zn(2+)</name>
        <dbReference type="ChEBI" id="CHEBI:29105"/>
        <note>catalytic</note>
    </ligand>
</feature>
<comment type="function">
    <text evidence="5">Catalyzes the hydrolytic deamination of adenine to hypoxanthine. Plays an important role in the purine salvage pathway and in nitrogen catabolism.</text>
</comment>
<evidence type="ECO:0000256" key="4">
    <source>
        <dbReference type="ARBA" id="ARBA00023080"/>
    </source>
</evidence>
<reference evidence="7 8" key="1">
    <citation type="submission" date="2016-10" db="EMBL/GenBank/DDBJ databases">
        <title>Silvanigrella aquatica sp. nov., isolated from a freshwater lake located in the Black Forest, Germany, description of Silvanigrellaceae fam. nov., Silvanigrellales ord. nov., reclassification of the order Bdellovibrionales in the class Oligoflexia, reclassification of the families Bacteriovoracaceae and Halobacteriovoraceae in the new order Bacteriovoracales ord. nov., and reclassification of the family Pseudobacteriovoracaceae in the order Oligoflexiales.</title>
        <authorList>
            <person name="Hahn M.W."/>
            <person name="Schmidt J."/>
            <person name="Koll U."/>
            <person name="Rohde M."/>
            <person name="Verbag S."/>
            <person name="Pitt A."/>
            <person name="Nakai R."/>
            <person name="Naganuma T."/>
            <person name="Lang E."/>
        </authorList>
    </citation>
    <scope>NUCLEOTIDE SEQUENCE [LARGE SCALE GENOMIC DNA]</scope>
    <source>
        <strain evidence="7 8">MWH-Nonnen-W8red</strain>
    </source>
</reference>
<keyword evidence="8" id="KW-1185">Reference proteome</keyword>
<evidence type="ECO:0000256" key="5">
    <source>
        <dbReference type="HAMAP-Rule" id="MF_01962"/>
    </source>
</evidence>
<evidence type="ECO:0000259" key="6">
    <source>
        <dbReference type="Pfam" id="PF00962"/>
    </source>
</evidence>
<feature type="domain" description="Adenosine deaminase" evidence="6">
    <location>
        <begin position="9"/>
        <end position="329"/>
    </location>
</feature>
<dbReference type="SUPFAM" id="SSF51556">
    <property type="entry name" value="Metallo-dependent hydrolases"/>
    <property type="match status" value="1"/>
</dbReference>
<protein>
    <recommendedName>
        <fullName evidence="5">Adenine deaminase</fullName>
        <shortName evidence="5">ADE</shortName>
        <ecNumber evidence="5">3.5.4.2</ecNumber>
    </recommendedName>
    <alternativeName>
        <fullName evidence="5">Adenine aminohydrolase</fullName>
        <shortName evidence="5">AAH</shortName>
    </alternativeName>
</protein>
<dbReference type="PANTHER" id="PTHR43114:SF6">
    <property type="entry name" value="ADENINE DEAMINASE"/>
    <property type="match status" value="1"/>
</dbReference>
<comment type="similarity">
    <text evidence="5">Belongs to the metallo-dependent hydrolases superfamily. Adenosine and AMP deaminases family. Adenine deaminase type 2 subfamily.</text>
</comment>
<dbReference type="EMBL" id="CP017834">
    <property type="protein sequence ID" value="APJ03179.1"/>
    <property type="molecule type" value="Genomic_DNA"/>
</dbReference>
<evidence type="ECO:0000313" key="7">
    <source>
        <dbReference type="EMBL" id="APJ03179.1"/>
    </source>
</evidence>